<feature type="region of interest" description="Disordered" evidence="1">
    <location>
        <begin position="114"/>
        <end position="148"/>
    </location>
</feature>
<dbReference type="Proteomes" id="UP001151760">
    <property type="component" value="Unassembled WGS sequence"/>
</dbReference>
<evidence type="ECO:0000313" key="3">
    <source>
        <dbReference type="Proteomes" id="UP001151760"/>
    </source>
</evidence>
<evidence type="ECO:0000256" key="1">
    <source>
        <dbReference type="SAM" id="MobiDB-lite"/>
    </source>
</evidence>
<proteinExistence type="predicted"/>
<sequence length="148" mass="17440">MASVKVPQTLEYKCGLLNATHVLEVENFTNWKKRKPETQWTPEERKATNLDQRLKSLIMSVLLDDQMNFVVNCLIAKSTWDDLILYHEGPSYMKESRVMDLKYGYIKNHMKTVKNKQARTRESEEYKAEARKIKPQSKSAKKSQRWSN</sequence>
<accession>A0ABQ5J9F9</accession>
<gene>
    <name evidence="2" type="ORF">Tco_1125558</name>
</gene>
<dbReference type="EMBL" id="BQNB010021700">
    <property type="protein sequence ID" value="GJU09128.1"/>
    <property type="molecule type" value="Genomic_DNA"/>
</dbReference>
<reference evidence="2" key="1">
    <citation type="journal article" date="2022" name="Int. J. Mol. Sci.">
        <title>Draft Genome of Tanacetum Coccineum: Genomic Comparison of Closely Related Tanacetum-Family Plants.</title>
        <authorList>
            <person name="Yamashiro T."/>
            <person name="Shiraishi A."/>
            <person name="Nakayama K."/>
            <person name="Satake H."/>
        </authorList>
    </citation>
    <scope>NUCLEOTIDE SEQUENCE</scope>
</reference>
<comment type="caution">
    <text evidence="2">The sequence shown here is derived from an EMBL/GenBank/DDBJ whole genome shotgun (WGS) entry which is preliminary data.</text>
</comment>
<name>A0ABQ5J9F9_9ASTR</name>
<feature type="compositionally biased region" description="Basic residues" evidence="1">
    <location>
        <begin position="133"/>
        <end position="148"/>
    </location>
</feature>
<organism evidence="2 3">
    <name type="scientific">Tanacetum coccineum</name>
    <dbReference type="NCBI Taxonomy" id="301880"/>
    <lineage>
        <taxon>Eukaryota</taxon>
        <taxon>Viridiplantae</taxon>
        <taxon>Streptophyta</taxon>
        <taxon>Embryophyta</taxon>
        <taxon>Tracheophyta</taxon>
        <taxon>Spermatophyta</taxon>
        <taxon>Magnoliopsida</taxon>
        <taxon>eudicotyledons</taxon>
        <taxon>Gunneridae</taxon>
        <taxon>Pentapetalae</taxon>
        <taxon>asterids</taxon>
        <taxon>campanulids</taxon>
        <taxon>Asterales</taxon>
        <taxon>Asteraceae</taxon>
        <taxon>Asteroideae</taxon>
        <taxon>Anthemideae</taxon>
        <taxon>Anthemidinae</taxon>
        <taxon>Tanacetum</taxon>
    </lineage>
</organism>
<keyword evidence="3" id="KW-1185">Reference proteome</keyword>
<protein>
    <submittedName>
        <fullName evidence="2">Uncharacterized protein</fullName>
    </submittedName>
</protein>
<evidence type="ECO:0000313" key="2">
    <source>
        <dbReference type="EMBL" id="GJU09128.1"/>
    </source>
</evidence>
<reference evidence="2" key="2">
    <citation type="submission" date="2022-01" db="EMBL/GenBank/DDBJ databases">
        <authorList>
            <person name="Yamashiro T."/>
            <person name="Shiraishi A."/>
            <person name="Satake H."/>
            <person name="Nakayama K."/>
        </authorList>
    </citation>
    <scope>NUCLEOTIDE SEQUENCE</scope>
</reference>
<feature type="compositionally biased region" description="Basic and acidic residues" evidence="1">
    <location>
        <begin position="119"/>
        <end position="132"/>
    </location>
</feature>